<keyword evidence="1" id="KW-0812">Transmembrane</keyword>
<keyword evidence="3" id="KW-1185">Reference proteome</keyword>
<accession>A0A160P224</accession>
<dbReference type="EMBL" id="AP017424">
    <property type="protein sequence ID" value="BAU84745.1"/>
    <property type="molecule type" value="Genomic_DNA"/>
</dbReference>
<evidence type="ECO:0000313" key="2">
    <source>
        <dbReference type="EMBL" id="BAU84745.1"/>
    </source>
</evidence>
<gene>
    <name evidence="2" type="ORF">SLA_3843</name>
</gene>
<dbReference type="Proteomes" id="UP000217676">
    <property type="component" value="Chromosome"/>
</dbReference>
<proteinExistence type="predicted"/>
<sequence length="64" mass="6970">MQNYRSTIFLVLVVPFVAPRAVGRIPGGGWTGLWGVVEAALCIAVLVFAADEVRQGRKRKRSAD</sequence>
<keyword evidence="1" id="KW-0472">Membrane</keyword>
<name>A0A160P224_STRLU</name>
<reference evidence="2 3" key="1">
    <citation type="journal article" date="2016" name="Genome Announc.">
        <title>Complete Genome Sequence of Thiostrepton-Producing Streptomyces laurentii ATCC 31255.</title>
        <authorList>
            <person name="Doi K."/>
            <person name="Fujino Y."/>
            <person name="Nagayoshi Y."/>
            <person name="Ohshima T."/>
            <person name="Ogata S."/>
        </authorList>
    </citation>
    <scope>NUCLEOTIDE SEQUENCE [LARGE SCALE GENOMIC DNA]</scope>
    <source>
        <strain evidence="2 3">ATCC 31255</strain>
    </source>
</reference>
<organism evidence="2 3">
    <name type="scientific">Streptomyces laurentii</name>
    <dbReference type="NCBI Taxonomy" id="39478"/>
    <lineage>
        <taxon>Bacteria</taxon>
        <taxon>Bacillati</taxon>
        <taxon>Actinomycetota</taxon>
        <taxon>Actinomycetes</taxon>
        <taxon>Kitasatosporales</taxon>
        <taxon>Streptomycetaceae</taxon>
        <taxon>Streptomyces</taxon>
    </lineage>
</organism>
<evidence type="ECO:0000256" key="1">
    <source>
        <dbReference type="SAM" id="Phobius"/>
    </source>
</evidence>
<feature type="transmembrane region" description="Helical" evidence="1">
    <location>
        <begin position="33"/>
        <end position="51"/>
    </location>
</feature>
<dbReference type="KEGG" id="slau:SLA_3843"/>
<dbReference type="AlphaFoldDB" id="A0A160P224"/>
<keyword evidence="1" id="KW-1133">Transmembrane helix</keyword>
<protein>
    <submittedName>
        <fullName evidence="2">Uncharacterized protein</fullName>
    </submittedName>
</protein>
<evidence type="ECO:0000313" key="3">
    <source>
        <dbReference type="Proteomes" id="UP000217676"/>
    </source>
</evidence>